<proteinExistence type="predicted"/>
<sequence length="134" mass="14303">MTYLIGYLAVLIPFGAVDAIWLSLMGPRLYKPTLGDILLTDVRIGPAIAFYLIYPVGLLVFAVLPGLKSGSPAAVIGYGALFGALAYATYDLTNFATLRNWTLQLTVLDIVYGAAASAFAAFVSFLLVRTFSNA</sequence>
<reference evidence="3" key="1">
    <citation type="submission" date="2019-10" db="EMBL/GenBank/DDBJ databases">
        <title>Complete Genome Sequence of Bradyrhizobium betae type strain PL7HG1T.</title>
        <authorList>
            <person name="Bromfield E.S.P."/>
            <person name="Cloutier S."/>
        </authorList>
    </citation>
    <scope>NUCLEOTIDE SEQUENCE [LARGE SCALE GENOMIC DNA]</scope>
    <source>
        <strain evidence="3">PL7HG1</strain>
    </source>
</reference>
<dbReference type="InterPro" id="IPR018687">
    <property type="entry name" value="DUF2177_membr"/>
</dbReference>
<evidence type="ECO:0000313" key="3">
    <source>
        <dbReference type="Proteomes" id="UP000325641"/>
    </source>
</evidence>
<keyword evidence="1" id="KW-0472">Membrane</keyword>
<evidence type="ECO:0000256" key="1">
    <source>
        <dbReference type="SAM" id="Phobius"/>
    </source>
</evidence>
<feature type="transmembrane region" description="Helical" evidence="1">
    <location>
        <begin position="71"/>
        <end position="90"/>
    </location>
</feature>
<evidence type="ECO:0000313" key="2">
    <source>
        <dbReference type="EMBL" id="QFI76506.1"/>
    </source>
</evidence>
<dbReference type="KEGG" id="bbet:F8237_31405"/>
<name>A0A5P6PE17_9BRAD</name>
<dbReference type="Pfam" id="PF09945">
    <property type="entry name" value="DUF2177"/>
    <property type="match status" value="1"/>
</dbReference>
<keyword evidence="1" id="KW-0812">Transmembrane</keyword>
<dbReference type="Proteomes" id="UP000325641">
    <property type="component" value="Chromosome"/>
</dbReference>
<protein>
    <submittedName>
        <fullName evidence="2">DUF2177 family protein</fullName>
    </submittedName>
</protein>
<keyword evidence="1" id="KW-1133">Transmembrane helix</keyword>
<feature type="transmembrane region" description="Helical" evidence="1">
    <location>
        <begin position="110"/>
        <end position="128"/>
    </location>
</feature>
<dbReference type="EMBL" id="CP044543">
    <property type="protein sequence ID" value="QFI76506.1"/>
    <property type="molecule type" value="Genomic_DNA"/>
</dbReference>
<accession>A0A5P6PE17</accession>
<organism evidence="2 3">
    <name type="scientific">Bradyrhizobium betae</name>
    <dbReference type="NCBI Taxonomy" id="244734"/>
    <lineage>
        <taxon>Bacteria</taxon>
        <taxon>Pseudomonadati</taxon>
        <taxon>Pseudomonadota</taxon>
        <taxon>Alphaproteobacteria</taxon>
        <taxon>Hyphomicrobiales</taxon>
        <taxon>Nitrobacteraceae</taxon>
        <taxon>Bradyrhizobium</taxon>
    </lineage>
</organism>
<feature type="transmembrane region" description="Helical" evidence="1">
    <location>
        <begin position="43"/>
        <end position="64"/>
    </location>
</feature>
<dbReference type="AlphaFoldDB" id="A0A5P6PE17"/>
<dbReference type="RefSeq" id="WP_151649967.1">
    <property type="nucleotide sequence ID" value="NZ_CP044543.1"/>
</dbReference>
<dbReference type="OrthoDB" id="166547at2"/>
<gene>
    <name evidence="2" type="ORF">F8237_31405</name>
</gene>